<dbReference type="Pfam" id="PF25561">
    <property type="entry name" value="QRICH1"/>
    <property type="match status" value="1"/>
</dbReference>
<accession>K1S5H1</accession>
<dbReference type="Pfam" id="PF25273">
    <property type="entry name" value="DUF7869"/>
    <property type="match status" value="1"/>
</dbReference>
<feature type="domain" description="QRICH1-like" evidence="2">
    <location>
        <begin position="91"/>
        <end position="192"/>
    </location>
</feature>
<evidence type="ECO:0000313" key="3">
    <source>
        <dbReference type="EMBL" id="EKC42571.1"/>
    </source>
</evidence>
<dbReference type="EMBL" id="JH817227">
    <property type="protein sequence ID" value="EKC42571.1"/>
    <property type="molecule type" value="Genomic_DNA"/>
</dbReference>
<organism evidence="3">
    <name type="scientific">Magallana gigas</name>
    <name type="common">Pacific oyster</name>
    <name type="synonym">Crassostrea gigas</name>
    <dbReference type="NCBI Taxonomy" id="29159"/>
    <lineage>
        <taxon>Eukaryota</taxon>
        <taxon>Metazoa</taxon>
        <taxon>Spiralia</taxon>
        <taxon>Lophotrochozoa</taxon>
        <taxon>Mollusca</taxon>
        <taxon>Bivalvia</taxon>
        <taxon>Autobranchia</taxon>
        <taxon>Pteriomorphia</taxon>
        <taxon>Ostreida</taxon>
        <taxon>Ostreoidea</taxon>
        <taxon>Ostreidae</taxon>
        <taxon>Magallana</taxon>
    </lineage>
</organism>
<sequence>MDVLGDSDDLILSQALESFENFDELDEKDVEFGNFTFDVDEFLKELEKQDNIKTEQYDVRTDPPERFGKPVNSTEIKELHKSQESTNTRRNTSWGVKVFDDWRKSRNANSGLEMQLPDLLSCSSQDLDHILSCFVIECRRADGSPYPPKTLYQLCAAILRFMRDNEIDLNFLDGKDMRFRNFRKTLDARMKQLATEGIGVTIRQADPISPEMENALWEGGHLGIEEQLVMSRTGHRSTAVRNYKRPSQEQLSAVSMALNPPKLGSEENECAAEFEDNNSKLPKLMGDAALTRIQHHVTGVLEHGQRKPYLFTWTDKFSCDTNITINCLLKVLEDVSNDMSLPPTLYIQADNSAKDNKNFILMGFLASLVQQNIFKKIKLSFLMVGHTHEDVDQMFSRVSVHIARKSVPTLPILQDLAREAYHPMPNVQHLENIWDYRQMGISSKVQIVGHSSPHQFKFVKEGDKVLMHFKEWPLKSTTYQGVDVTSLAAAYGNEPQPIQQITEKGRKVFEAMEGDLKKWQDGGKMTEEQIKWWKDHLQRERELPFPSVKRASQFQPFRCPEEAPEVAVPAMQALHDHIRNLKKKSTVKVVHRRA</sequence>
<reference evidence="3" key="1">
    <citation type="journal article" date="2012" name="Nature">
        <title>The oyster genome reveals stress adaptation and complexity of shell formation.</title>
        <authorList>
            <person name="Zhang G."/>
            <person name="Fang X."/>
            <person name="Guo X."/>
            <person name="Li L."/>
            <person name="Luo R."/>
            <person name="Xu F."/>
            <person name="Yang P."/>
            <person name="Zhang L."/>
            <person name="Wang X."/>
            <person name="Qi H."/>
            <person name="Xiong Z."/>
            <person name="Que H."/>
            <person name="Xie Y."/>
            <person name="Holland P.W."/>
            <person name="Paps J."/>
            <person name="Zhu Y."/>
            <person name="Wu F."/>
            <person name="Chen Y."/>
            <person name="Wang J."/>
            <person name="Peng C."/>
            <person name="Meng J."/>
            <person name="Yang L."/>
            <person name="Liu J."/>
            <person name="Wen B."/>
            <person name="Zhang N."/>
            <person name="Huang Z."/>
            <person name="Zhu Q."/>
            <person name="Feng Y."/>
            <person name="Mount A."/>
            <person name="Hedgecock D."/>
            <person name="Xu Z."/>
            <person name="Liu Y."/>
            <person name="Domazet-Loso T."/>
            <person name="Du Y."/>
            <person name="Sun X."/>
            <person name="Zhang S."/>
            <person name="Liu B."/>
            <person name="Cheng P."/>
            <person name="Jiang X."/>
            <person name="Li J."/>
            <person name="Fan D."/>
            <person name="Wang W."/>
            <person name="Fu W."/>
            <person name="Wang T."/>
            <person name="Wang B."/>
            <person name="Zhang J."/>
            <person name="Peng Z."/>
            <person name="Li Y."/>
            <person name="Li N."/>
            <person name="Wang J."/>
            <person name="Chen M."/>
            <person name="He Y."/>
            <person name="Tan F."/>
            <person name="Song X."/>
            <person name="Zheng Q."/>
            <person name="Huang R."/>
            <person name="Yang H."/>
            <person name="Du X."/>
            <person name="Chen L."/>
            <person name="Yang M."/>
            <person name="Gaffney P.M."/>
            <person name="Wang S."/>
            <person name="Luo L."/>
            <person name="She Z."/>
            <person name="Ming Y."/>
            <person name="Huang W."/>
            <person name="Zhang S."/>
            <person name="Huang B."/>
            <person name="Zhang Y."/>
            <person name="Qu T."/>
            <person name="Ni P."/>
            <person name="Miao G."/>
            <person name="Wang J."/>
            <person name="Wang Q."/>
            <person name="Steinberg C.E."/>
            <person name="Wang H."/>
            <person name="Li N."/>
            <person name="Qian L."/>
            <person name="Zhang G."/>
            <person name="Li Y."/>
            <person name="Yang H."/>
            <person name="Liu X."/>
            <person name="Wang J."/>
            <person name="Yin Y."/>
            <person name="Wang J."/>
        </authorList>
    </citation>
    <scope>NUCLEOTIDE SEQUENCE [LARGE SCALE GENOMIC DNA]</scope>
    <source>
        <strain evidence="3">05x7-T-G4-1.051#20</strain>
    </source>
</reference>
<dbReference type="AlphaFoldDB" id="K1S5H1"/>
<protein>
    <submittedName>
        <fullName evidence="3">Zinc finger MYM-type protein 3</fullName>
    </submittedName>
</protein>
<evidence type="ECO:0000259" key="1">
    <source>
        <dbReference type="Pfam" id="PF25273"/>
    </source>
</evidence>
<proteinExistence type="predicted"/>
<feature type="domain" description="DUF7869" evidence="1">
    <location>
        <begin position="289"/>
        <end position="473"/>
    </location>
</feature>
<dbReference type="HOGENOM" id="CLU_459472_0_0_1"/>
<dbReference type="InterPro" id="IPR057926">
    <property type="entry name" value="QRICH1_dom"/>
</dbReference>
<dbReference type="PANTHER" id="PTHR33153">
    <property type="entry name" value="MYND-TYPE DOMAIN-CONTAINING PROTEIN"/>
    <property type="match status" value="1"/>
</dbReference>
<dbReference type="PANTHER" id="PTHR33153:SF3">
    <property type="entry name" value="TRAFFICKING PROTEIN PARTICLE COMPLEX SUBUNIT 11 DOMAIN-CONTAINING PROTEIN"/>
    <property type="match status" value="1"/>
</dbReference>
<gene>
    <name evidence="3" type="ORF">CGI_10023688</name>
</gene>
<dbReference type="InterPro" id="IPR057191">
    <property type="entry name" value="DUF7869"/>
</dbReference>
<name>K1S5H1_MAGGI</name>
<dbReference type="InParanoid" id="K1S5H1"/>
<evidence type="ECO:0000259" key="2">
    <source>
        <dbReference type="Pfam" id="PF25561"/>
    </source>
</evidence>